<gene>
    <name evidence="2" type="ORF">RO3G_03091</name>
</gene>
<protein>
    <submittedName>
        <fullName evidence="2">Uncharacterized protein</fullName>
    </submittedName>
</protein>
<evidence type="ECO:0000256" key="1">
    <source>
        <dbReference type="SAM" id="MobiDB-lite"/>
    </source>
</evidence>
<dbReference type="InParanoid" id="I1BQA7"/>
<dbReference type="EMBL" id="CH476733">
    <property type="protein sequence ID" value="EIE78387.1"/>
    <property type="molecule type" value="Genomic_DNA"/>
</dbReference>
<reference evidence="2 3" key="1">
    <citation type="journal article" date="2009" name="PLoS Genet.">
        <title>Genomic analysis of the basal lineage fungus Rhizopus oryzae reveals a whole-genome duplication.</title>
        <authorList>
            <person name="Ma L.-J."/>
            <person name="Ibrahim A.S."/>
            <person name="Skory C."/>
            <person name="Grabherr M.G."/>
            <person name="Burger G."/>
            <person name="Butler M."/>
            <person name="Elias M."/>
            <person name="Idnurm A."/>
            <person name="Lang B.F."/>
            <person name="Sone T."/>
            <person name="Abe A."/>
            <person name="Calvo S.E."/>
            <person name="Corrochano L.M."/>
            <person name="Engels R."/>
            <person name="Fu J."/>
            <person name="Hansberg W."/>
            <person name="Kim J.-M."/>
            <person name="Kodira C.D."/>
            <person name="Koehrsen M.J."/>
            <person name="Liu B."/>
            <person name="Miranda-Saavedra D."/>
            <person name="O'Leary S."/>
            <person name="Ortiz-Castellanos L."/>
            <person name="Poulter R."/>
            <person name="Rodriguez-Romero J."/>
            <person name="Ruiz-Herrera J."/>
            <person name="Shen Y.-Q."/>
            <person name="Zeng Q."/>
            <person name="Galagan J."/>
            <person name="Birren B.W."/>
            <person name="Cuomo C.A."/>
            <person name="Wickes B.L."/>
        </authorList>
    </citation>
    <scope>NUCLEOTIDE SEQUENCE [LARGE SCALE GENOMIC DNA]</scope>
    <source>
        <strain evidence="3">RA 99-880 / ATCC MYA-4621 / FGSC 9543 / NRRL 43880</strain>
    </source>
</reference>
<name>I1BQA7_RHIO9</name>
<feature type="region of interest" description="Disordered" evidence="1">
    <location>
        <begin position="32"/>
        <end position="59"/>
    </location>
</feature>
<proteinExistence type="predicted"/>
<dbReference type="Proteomes" id="UP000009138">
    <property type="component" value="Unassembled WGS sequence"/>
</dbReference>
<keyword evidence="3" id="KW-1185">Reference proteome</keyword>
<dbReference type="AlphaFoldDB" id="I1BQA7"/>
<evidence type="ECO:0000313" key="2">
    <source>
        <dbReference type="EMBL" id="EIE78387.1"/>
    </source>
</evidence>
<evidence type="ECO:0000313" key="3">
    <source>
        <dbReference type="Proteomes" id="UP000009138"/>
    </source>
</evidence>
<dbReference type="VEuPathDB" id="FungiDB:RO3G_03091"/>
<accession>I1BQA7</accession>
<dbReference type="GeneID" id="93610063"/>
<sequence length="59" mass="6726">MLIVSNTYTILFRLEAICDFLGLFDKTNTATTNRADAKNKRSRGRLKKRTEISNLGSNF</sequence>
<organism evidence="2 3">
    <name type="scientific">Rhizopus delemar (strain RA 99-880 / ATCC MYA-4621 / FGSC 9543 / NRRL 43880)</name>
    <name type="common">Mucormycosis agent</name>
    <name type="synonym">Rhizopus arrhizus var. delemar</name>
    <dbReference type="NCBI Taxonomy" id="246409"/>
    <lineage>
        <taxon>Eukaryota</taxon>
        <taxon>Fungi</taxon>
        <taxon>Fungi incertae sedis</taxon>
        <taxon>Mucoromycota</taxon>
        <taxon>Mucoromycotina</taxon>
        <taxon>Mucoromycetes</taxon>
        <taxon>Mucorales</taxon>
        <taxon>Mucorineae</taxon>
        <taxon>Rhizopodaceae</taxon>
        <taxon>Rhizopus</taxon>
    </lineage>
</organism>
<dbReference type="RefSeq" id="XP_067513783.1">
    <property type="nucleotide sequence ID" value="XM_067657682.1"/>
</dbReference>